<dbReference type="GO" id="GO:0016020">
    <property type="term" value="C:membrane"/>
    <property type="evidence" value="ECO:0007669"/>
    <property type="project" value="TreeGrafter"/>
</dbReference>
<gene>
    <name evidence="3" type="ORF">PS880_02716</name>
</gene>
<dbReference type="InterPro" id="IPR050879">
    <property type="entry name" value="Acyltransferase_3"/>
</dbReference>
<dbReference type="GO" id="GO:0009103">
    <property type="term" value="P:lipopolysaccharide biosynthetic process"/>
    <property type="evidence" value="ECO:0007669"/>
    <property type="project" value="TreeGrafter"/>
</dbReference>
<feature type="transmembrane region" description="Helical" evidence="1">
    <location>
        <begin position="75"/>
        <end position="93"/>
    </location>
</feature>
<dbReference type="InterPro" id="IPR043968">
    <property type="entry name" value="SGNH"/>
</dbReference>
<evidence type="ECO:0000259" key="2">
    <source>
        <dbReference type="Pfam" id="PF19040"/>
    </source>
</evidence>
<feature type="transmembrane region" description="Helical" evidence="1">
    <location>
        <begin position="20"/>
        <end position="40"/>
    </location>
</feature>
<feature type="transmembrane region" description="Helical" evidence="1">
    <location>
        <begin position="46"/>
        <end position="68"/>
    </location>
</feature>
<dbReference type="PANTHER" id="PTHR23028:SF53">
    <property type="entry name" value="ACYL_TRANSF_3 DOMAIN-CONTAINING PROTEIN"/>
    <property type="match status" value="1"/>
</dbReference>
<dbReference type="EMBL" id="CABVIH010000012">
    <property type="protein sequence ID" value="VVO99110.1"/>
    <property type="molecule type" value="Genomic_DNA"/>
</dbReference>
<feature type="transmembrane region" description="Helical" evidence="1">
    <location>
        <begin position="147"/>
        <end position="167"/>
    </location>
</feature>
<evidence type="ECO:0000313" key="3">
    <source>
        <dbReference type="EMBL" id="VVO99110.1"/>
    </source>
</evidence>
<accession>A0A5E7KEK8</accession>
<feature type="transmembrane region" description="Helical" evidence="1">
    <location>
        <begin position="113"/>
        <end position="132"/>
    </location>
</feature>
<keyword evidence="1" id="KW-1133">Transmembrane helix</keyword>
<organism evidence="3 4">
    <name type="scientific">Pseudomonas fluorescens</name>
    <dbReference type="NCBI Taxonomy" id="294"/>
    <lineage>
        <taxon>Bacteria</taxon>
        <taxon>Pseudomonadati</taxon>
        <taxon>Pseudomonadota</taxon>
        <taxon>Gammaproteobacteria</taxon>
        <taxon>Pseudomonadales</taxon>
        <taxon>Pseudomonadaceae</taxon>
        <taxon>Pseudomonas</taxon>
    </lineage>
</organism>
<dbReference type="Pfam" id="PF19040">
    <property type="entry name" value="SGNH"/>
    <property type="match status" value="1"/>
</dbReference>
<protein>
    <recommendedName>
        <fullName evidence="2">SGNH domain-containing protein</fullName>
    </recommendedName>
</protein>
<evidence type="ECO:0000313" key="4">
    <source>
        <dbReference type="Proteomes" id="UP000375525"/>
    </source>
</evidence>
<dbReference type="PANTHER" id="PTHR23028">
    <property type="entry name" value="ACETYLTRANSFERASE"/>
    <property type="match status" value="1"/>
</dbReference>
<feature type="domain" description="SGNH" evidence="2">
    <location>
        <begin position="204"/>
        <end position="413"/>
    </location>
</feature>
<proteinExistence type="predicted"/>
<dbReference type="Proteomes" id="UP000375525">
    <property type="component" value="Unassembled WGS sequence"/>
</dbReference>
<name>A0A5E7KEK8_PSEFL</name>
<evidence type="ECO:0000256" key="1">
    <source>
        <dbReference type="SAM" id="Phobius"/>
    </source>
</evidence>
<keyword evidence="1" id="KW-0472">Membrane</keyword>
<dbReference type="AlphaFoldDB" id="A0A5E7KEK8"/>
<reference evidence="3 4" key="1">
    <citation type="submission" date="2019-09" db="EMBL/GenBank/DDBJ databases">
        <authorList>
            <person name="Chandra G."/>
            <person name="Truman W A."/>
        </authorList>
    </citation>
    <scope>NUCLEOTIDE SEQUENCE [LARGE SCALE GENOMIC DNA]</scope>
    <source>
        <strain evidence="3">PS880</strain>
    </source>
</reference>
<keyword evidence="1" id="KW-0812">Transmembrane</keyword>
<sequence>MGALMAFYLSGNKEKSFSHLTRQIGANVGLLLIIFSAIYYDKHTPFPSFYALVPTVGASLIILFATPATFAGKLLGSRIFVGIGLVSYSAYLWHQPLFAFARYRISPNLDLTVVFVLLLLTTILAFLSWRFIEKPFRQARAFNSKRLAFFSALVPICLLIYGFAGYATDGNLSRYDTKSMEVLGFTKERSDFVWSRADQLNLREFSDGADHKVLVIGDSMAADFVNALHETKYYDKSDFSFYRINHACGNLYLEESFADKIEKDFQQTCLNENWYNNSKIKKLLAEADRVILVSVWIPWQVELLDKSIDNLEKDFGQGKFFVVGRKFFGPVDLPKLSSLSFDQRLSYRSSPDAGISNINKLLSSKIKDGHFLDLEADICPNNRCPLFDMNGILMSYDGSHLTPAGAKYLAERISTHPFLKSVLNE</sequence>